<proteinExistence type="inferred from homology"/>
<feature type="transmembrane region" description="Helical" evidence="5">
    <location>
        <begin position="314"/>
        <end position="336"/>
    </location>
</feature>
<evidence type="ECO:0000256" key="4">
    <source>
        <dbReference type="ARBA" id="ARBA00023136"/>
    </source>
</evidence>
<dbReference type="InterPro" id="IPR034121">
    <property type="entry name" value="SCP_GLIPR-1-like"/>
</dbReference>
<dbReference type="FunFam" id="3.40.33.10:FF:000008">
    <property type="entry name" value="GLI pathogenesis-related 1 (Glioma)"/>
    <property type="match status" value="1"/>
</dbReference>
<dbReference type="PRINTS" id="PR00837">
    <property type="entry name" value="V5TPXLIKE"/>
</dbReference>
<protein>
    <recommendedName>
        <fullName evidence="6">SCP domain-containing protein</fullName>
    </recommendedName>
</protein>
<dbReference type="EMBL" id="JACDTQ010000745">
    <property type="protein sequence ID" value="KAF5926622.1"/>
    <property type="molecule type" value="Genomic_DNA"/>
</dbReference>
<dbReference type="InterPro" id="IPR018244">
    <property type="entry name" value="Allrgn_V5/Tpx1_CS"/>
</dbReference>
<dbReference type="GO" id="GO:0016020">
    <property type="term" value="C:membrane"/>
    <property type="evidence" value="ECO:0007669"/>
    <property type="project" value="UniProtKB-SubCell"/>
</dbReference>
<comment type="subcellular location">
    <subcellularLocation>
        <location evidence="1">Membrane</location>
    </subcellularLocation>
</comment>
<dbReference type="InterPro" id="IPR002413">
    <property type="entry name" value="V5_allergen-like"/>
</dbReference>
<dbReference type="InterPro" id="IPR035940">
    <property type="entry name" value="CAP_sf"/>
</dbReference>
<evidence type="ECO:0000259" key="6">
    <source>
        <dbReference type="SMART" id="SM00198"/>
    </source>
</evidence>
<dbReference type="PROSITE" id="PS01010">
    <property type="entry name" value="CRISP_2"/>
    <property type="match status" value="1"/>
</dbReference>
<keyword evidence="4 5" id="KW-0472">Membrane</keyword>
<accession>A0A7J7FEV5</accession>
<evidence type="ECO:0000313" key="7">
    <source>
        <dbReference type="EMBL" id="KAF5926622.1"/>
    </source>
</evidence>
<dbReference type="PANTHER" id="PTHR10334">
    <property type="entry name" value="CYSTEINE-RICH SECRETORY PROTEIN-RELATED"/>
    <property type="match status" value="1"/>
</dbReference>
<dbReference type="AlphaFoldDB" id="A0A7J7FEV5"/>
<keyword evidence="5" id="KW-1133">Transmembrane helix</keyword>
<comment type="caution">
    <text evidence="7">The sequence shown here is derived from an EMBL/GenBank/DDBJ whole genome shotgun (WGS) entry which is preliminary data.</text>
</comment>
<evidence type="ECO:0000256" key="3">
    <source>
        <dbReference type="ARBA" id="ARBA00022729"/>
    </source>
</evidence>
<name>A0A7J7FEV5_DICBM</name>
<reference evidence="7 8" key="1">
    <citation type="journal article" date="2020" name="Mol. Biol. Evol.">
        <title>Interspecific Gene Flow and the Evolution of Specialization in Black and White Rhinoceros.</title>
        <authorList>
            <person name="Moodley Y."/>
            <person name="Westbury M.V."/>
            <person name="Russo I.M."/>
            <person name="Gopalakrishnan S."/>
            <person name="Rakotoarivelo A."/>
            <person name="Olsen R.A."/>
            <person name="Prost S."/>
            <person name="Tunstall T."/>
            <person name="Ryder O.A."/>
            <person name="Dalen L."/>
            <person name="Bruford M.W."/>
        </authorList>
    </citation>
    <scope>NUCLEOTIDE SEQUENCE [LARGE SCALE GENOMIC DNA]</scope>
    <source>
        <strain evidence="7">SBR-YM</strain>
        <tissue evidence="7">Skin</tissue>
    </source>
</reference>
<dbReference type="SMART" id="SM00198">
    <property type="entry name" value="SCP"/>
    <property type="match status" value="1"/>
</dbReference>
<dbReference type="Proteomes" id="UP000551758">
    <property type="component" value="Unassembled WGS sequence"/>
</dbReference>
<dbReference type="GO" id="GO:0005576">
    <property type="term" value="C:extracellular region"/>
    <property type="evidence" value="ECO:0007669"/>
    <property type="project" value="InterPro"/>
</dbReference>
<comment type="similarity">
    <text evidence="2">Belongs to the CRISP family.</text>
</comment>
<dbReference type="InterPro" id="IPR014044">
    <property type="entry name" value="CAP_dom"/>
</dbReference>
<keyword evidence="5" id="KW-0812">Transmembrane</keyword>
<feature type="domain" description="SCP" evidence="6">
    <location>
        <begin position="113"/>
        <end position="264"/>
    </location>
</feature>
<organism evidence="7 8">
    <name type="scientific">Diceros bicornis minor</name>
    <name type="common">South-central black rhinoceros</name>
    <dbReference type="NCBI Taxonomy" id="77932"/>
    <lineage>
        <taxon>Eukaryota</taxon>
        <taxon>Metazoa</taxon>
        <taxon>Chordata</taxon>
        <taxon>Craniata</taxon>
        <taxon>Vertebrata</taxon>
        <taxon>Euteleostomi</taxon>
        <taxon>Mammalia</taxon>
        <taxon>Eutheria</taxon>
        <taxon>Laurasiatheria</taxon>
        <taxon>Perissodactyla</taxon>
        <taxon>Rhinocerotidae</taxon>
        <taxon>Diceros</taxon>
    </lineage>
</organism>
<keyword evidence="3" id="KW-0732">Signal</keyword>
<evidence type="ECO:0000256" key="2">
    <source>
        <dbReference type="ARBA" id="ARBA00009923"/>
    </source>
</evidence>
<dbReference type="PROSITE" id="PS01009">
    <property type="entry name" value="CRISP_1"/>
    <property type="match status" value="1"/>
</dbReference>
<dbReference type="SUPFAM" id="SSF55797">
    <property type="entry name" value="PR-1-like"/>
    <property type="match status" value="1"/>
</dbReference>
<evidence type="ECO:0000313" key="8">
    <source>
        <dbReference type="Proteomes" id="UP000551758"/>
    </source>
</evidence>
<dbReference type="Gene3D" id="3.40.33.10">
    <property type="entry name" value="CAP"/>
    <property type="match status" value="1"/>
</dbReference>
<evidence type="ECO:0000256" key="5">
    <source>
        <dbReference type="SAM" id="Phobius"/>
    </source>
</evidence>
<dbReference type="CDD" id="cd05385">
    <property type="entry name" value="CAP_GLIPR1-like"/>
    <property type="match status" value="1"/>
</dbReference>
<dbReference type="Pfam" id="PF00188">
    <property type="entry name" value="CAP"/>
    <property type="match status" value="1"/>
</dbReference>
<keyword evidence="8" id="KW-1185">Reference proteome</keyword>
<evidence type="ECO:0000256" key="1">
    <source>
        <dbReference type="ARBA" id="ARBA00004370"/>
    </source>
</evidence>
<dbReference type="PRINTS" id="PR00838">
    <property type="entry name" value="V5ALLERGEN"/>
</dbReference>
<dbReference type="InterPro" id="IPR001283">
    <property type="entry name" value="CRISP-related"/>
</dbReference>
<sequence>MLLFFHRSFRLFLGPSPQPLLLPRLALSRLDKQAQKDPEENGNRPQLQLAVRCKTERRAHSRDLQWLQIPTPRGSRPDRLSMRVTLAVAAWMASLVSSYSYPANTLPDIENEDFIKDCVRVHNKFRSEVNPAASDMLYMTWDPVLAQIAKAWARHCQFAHNSQLKPPYKLHPNFTSLGENIWTGSRSLFSVSSAITAWYNEMEYYDFKTRKCSKVCGHYTQVVWADSYKVGCAVQSCPKVSGFETLSNGAHFICNYGPAGNYPTWPYKKGSTCTACPRNDICLDNLCANPQRDNVTRYYSTVYPDWPISSRNRYISLFLIVSPPILLLGVIITIWVKHKYPHI</sequence>
<gene>
    <name evidence="7" type="ORF">HPG69_001251</name>
</gene>